<feature type="coiled-coil region" evidence="1">
    <location>
        <begin position="63"/>
        <end position="259"/>
    </location>
</feature>
<evidence type="ECO:0000313" key="4">
    <source>
        <dbReference type="RefSeq" id="XP_007441699.1"/>
    </source>
</evidence>
<feature type="non-terminal residue" evidence="4">
    <location>
        <position position="360"/>
    </location>
</feature>
<dbReference type="Proteomes" id="UP000695026">
    <property type="component" value="Unplaced"/>
</dbReference>
<evidence type="ECO:0000313" key="3">
    <source>
        <dbReference type="Proteomes" id="UP000695026"/>
    </source>
</evidence>
<dbReference type="GO" id="GO:0001675">
    <property type="term" value="P:acrosome assembly"/>
    <property type="evidence" value="ECO:0007669"/>
    <property type="project" value="TreeGrafter"/>
</dbReference>
<dbReference type="RefSeq" id="XP_007441699.1">
    <property type="nucleotide sequence ID" value="XM_007441637.1"/>
</dbReference>
<keyword evidence="3" id="KW-1185">Reference proteome</keyword>
<protein>
    <submittedName>
        <fullName evidence="4">Coiled-coil domain-containing protein 136</fullName>
    </submittedName>
</protein>
<dbReference type="OrthoDB" id="9948923at2759"/>
<dbReference type="AlphaFoldDB" id="A0A9F2RAR0"/>
<dbReference type="PANTHER" id="PTHR15715:SF26">
    <property type="entry name" value="COILED-COIL DOMAIN-CONTAINING PROTEIN 136"/>
    <property type="match status" value="1"/>
</dbReference>
<name>A0A9F2RAR0_PYTBI</name>
<feature type="region of interest" description="Disordered" evidence="2">
    <location>
        <begin position="1"/>
        <end position="56"/>
    </location>
</feature>
<keyword evidence="1" id="KW-0175">Coiled coil</keyword>
<dbReference type="KEGG" id="pbi:103055337"/>
<evidence type="ECO:0000256" key="1">
    <source>
        <dbReference type="SAM" id="Coils"/>
    </source>
</evidence>
<gene>
    <name evidence="4" type="primary">LOC103055337</name>
</gene>
<dbReference type="OMA" id="HEELRMC"/>
<accession>A0A9F2RAR0</accession>
<feature type="compositionally biased region" description="Basic and acidic residues" evidence="2">
    <location>
        <begin position="39"/>
        <end position="55"/>
    </location>
</feature>
<sequence length="360" mass="41926">MSGEVESPNKEMNDEEEEEGDEEEELEEEEEEEQEEEEPRNLDSVDYGKESDQGLDHNLQAQVLQLLDELEETREMVLKHEEDALELQGLLEDERLASAQQAEIFTKQIQRLQAQMRSRKDEFDSLQETKDVELERAEQELQEANEEIHSLRLDAEEAAAVHENEIAGLQEELCRLKVELERVQQVRDEYDMELTALRAEIRMKQELFTGGRTVVGEAHDEEEQLSNTSLEVTKLQGELTSLSTQYVDLKEEFQTLQASNKVMVHQLEKLEALKYKFRNRSEDTPSIESISQWPSDRRFSIIKQPTNQKGSSVSFWSVEIVGVASDYNNEERMEKVDEENEQDVFHQLEVEEKVEMVQTQ</sequence>
<organism evidence="3 4">
    <name type="scientific">Python bivittatus</name>
    <name type="common">Burmese python</name>
    <name type="synonym">Python molurus bivittatus</name>
    <dbReference type="NCBI Taxonomy" id="176946"/>
    <lineage>
        <taxon>Eukaryota</taxon>
        <taxon>Metazoa</taxon>
        <taxon>Chordata</taxon>
        <taxon>Craniata</taxon>
        <taxon>Vertebrata</taxon>
        <taxon>Euteleostomi</taxon>
        <taxon>Lepidosauria</taxon>
        <taxon>Squamata</taxon>
        <taxon>Bifurcata</taxon>
        <taxon>Unidentata</taxon>
        <taxon>Episquamata</taxon>
        <taxon>Toxicofera</taxon>
        <taxon>Serpentes</taxon>
        <taxon>Henophidia</taxon>
        <taxon>Pythonidae</taxon>
        <taxon>Python</taxon>
    </lineage>
</organism>
<feature type="compositionally biased region" description="Acidic residues" evidence="2">
    <location>
        <begin position="13"/>
        <end position="38"/>
    </location>
</feature>
<proteinExistence type="predicted"/>
<reference evidence="4" key="1">
    <citation type="submission" date="2025-08" db="UniProtKB">
        <authorList>
            <consortium name="RefSeq"/>
        </authorList>
    </citation>
    <scope>IDENTIFICATION</scope>
    <source>
        <tissue evidence="4">Liver</tissue>
    </source>
</reference>
<evidence type="ECO:0000256" key="2">
    <source>
        <dbReference type="SAM" id="MobiDB-lite"/>
    </source>
</evidence>
<dbReference type="GeneID" id="103055337"/>
<dbReference type="GO" id="GO:0007338">
    <property type="term" value="P:single fertilization"/>
    <property type="evidence" value="ECO:0007669"/>
    <property type="project" value="TreeGrafter"/>
</dbReference>
<dbReference type="InterPro" id="IPR051176">
    <property type="entry name" value="Cent_Immune-Sig_Mod"/>
</dbReference>
<dbReference type="GO" id="GO:0002080">
    <property type="term" value="C:acrosomal membrane"/>
    <property type="evidence" value="ECO:0007669"/>
    <property type="project" value="TreeGrafter"/>
</dbReference>
<dbReference type="PANTHER" id="PTHR15715">
    <property type="entry name" value="CENTROSOMAL PROTEIN OF 170 KDA"/>
    <property type="match status" value="1"/>
</dbReference>